<dbReference type="InterPro" id="IPR019587">
    <property type="entry name" value="Polyketide_cyclase/dehydratase"/>
</dbReference>
<dbReference type="CDD" id="cd07812">
    <property type="entry name" value="SRPBCC"/>
    <property type="match status" value="1"/>
</dbReference>
<reference evidence="1 2" key="1">
    <citation type="journal article" date="2020" name="ISME J.">
        <title>Comparative genomics reveals insights into cyanobacterial evolution and habitat adaptation.</title>
        <authorList>
            <person name="Chen M.Y."/>
            <person name="Teng W.K."/>
            <person name="Zhao L."/>
            <person name="Hu C.X."/>
            <person name="Zhou Y.K."/>
            <person name="Han B.P."/>
            <person name="Song L.R."/>
            <person name="Shu W.S."/>
        </authorList>
    </citation>
    <scope>NUCLEOTIDE SEQUENCE [LARGE SCALE GENOMIC DNA]</scope>
    <source>
        <strain evidence="1 2">FACHB-196</strain>
    </source>
</reference>
<proteinExistence type="predicted"/>
<organism evidence="1 2">
    <name type="scientific">Anabaena lutea FACHB-196</name>
    <dbReference type="NCBI Taxonomy" id="2692881"/>
    <lineage>
        <taxon>Bacteria</taxon>
        <taxon>Bacillati</taxon>
        <taxon>Cyanobacteriota</taxon>
        <taxon>Cyanophyceae</taxon>
        <taxon>Nostocales</taxon>
        <taxon>Nostocaceae</taxon>
        <taxon>Anabaena</taxon>
    </lineage>
</organism>
<protein>
    <submittedName>
        <fullName evidence="1">SRPBCC family protein</fullName>
    </submittedName>
</protein>
<dbReference type="Proteomes" id="UP000640531">
    <property type="component" value="Unassembled WGS sequence"/>
</dbReference>
<dbReference type="InterPro" id="IPR023393">
    <property type="entry name" value="START-like_dom_sf"/>
</dbReference>
<accession>A0ABR8FC32</accession>
<dbReference type="SUPFAM" id="SSF55961">
    <property type="entry name" value="Bet v1-like"/>
    <property type="match status" value="1"/>
</dbReference>
<dbReference type="EMBL" id="JACJST010000004">
    <property type="protein sequence ID" value="MBD2567420.1"/>
    <property type="molecule type" value="Genomic_DNA"/>
</dbReference>
<gene>
    <name evidence="1" type="ORF">H6G59_05795</name>
</gene>
<evidence type="ECO:0000313" key="2">
    <source>
        <dbReference type="Proteomes" id="UP000640531"/>
    </source>
</evidence>
<dbReference type="Gene3D" id="3.30.530.20">
    <property type="match status" value="1"/>
</dbReference>
<comment type="caution">
    <text evidence="1">The sequence shown here is derived from an EMBL/GenBank/DDBJ whole genome shotgun (WGS) entry which is preliminary data.</text>
</comment>
<keyword evidence="2" id="KW-1185">Reference proteome</keyword>
<dbReference type="RefSeq" id="WP_190712356.1">
    <property type="nucleotide sequence ID" value="NZ_JACJST010000004.1"/>
</dbReference>
<dbReference type="Pfam" id="PF10604">
    <property type="entry name" value="Polyketide_cyc2"/>
    <property type="match status" value="1"/>
</dbReference>
<sequence length="151" mass="17196">MKSAQIIEQSIQINASASTVERCFTDLTLMHRWLNPVLRCEPVGEIWSTDIGSQSRFIIQIPGLKPTLNTVVVERQPGLVIWGFEGFFQGSDRWECQPVANGTILINRFQFQIPNPLVSWGFNTFAATWTKADMEAQLRRLQRVAEELDNS</sequence>
<evidence type="ECO:0000313" key="1">
    <source>
        <dbReference type="EMBL" id="MBD2567420.1"/>
    </source>
</evidence>
<name>A0ABR8FC32_9NOST</name>